<dbReference type="OrthoDB" id="603275at2"/>
<dbReference type="GO" id="GO:0004180">
    <property type="term" value="F:carboxypeptidase activity"/>
    <property type="evidence" value="ECO:0007669"/>
    <property type="project" value="UniProtKB-KW"/>
</dbReference>
<dbReference type="InterPro" id="IPR008969">
    <property type="entry name" value="CarboxyPept-like_regulatory"/>
</dbReference>
<sequence>MRPTGKIYLLLFLCCLAGKLSAQLVFSGQVRTTEGKPVAAANITLHKGSSGIISAFSVSDANGNYRIRITHATPADSLRLEVVAIGYEKQQKKVSAAGETTDFVLAASSSQLPTVTVKNNAPFARFRNDTLSYTVDSFVQRQDRSIGDVLKRMPGIEVDGNGKITYNGKAISNFYIDGDNLLDDRYNIATNSIAADMVDKIQVLENHQSVKALQNAVLTDKVALNVSLKDKARLKLMGMAEAGGGIKDVRDITLNLMMFRKNYKAINAFRSNNNGADLRDDIVSHNQGDLMGQQDRSATDSYLGMTTSGSPNINKQRYLLNNANLLNFNNLFKTRDELQLKLNLFYLSDIQHRYYNGSTRFYLPGDTVNYTERQEARFTTRNFRAQFNVNRNSKSFYLNNNTVAEAGSDPGNAFIVINGNMQSQQLLQKTTNISNEFSIIRPFRLNRILELYAYQQYTNNPEQLHALPGTNETVFNNNQPYLQLSQLVKAPSFFTTTSAVLRIPGLHLLQAYKVGLTTKRQELRSNIVTQQQDLSEQVLADSFANHLHFRFLKLYAQADYDWISGRTQLSLSFPVNATSIRFRDDSLQTDERFFRYFFTPAVKFRYATGREHDLTVIYRRTNTPGTMETIYPGYILKNYRVLMNNLVPYTLSATHYAGVSFNFKKTTKLLFASLLAAYSKTENNTLSSTVFFDNLQKVSTIPGANNLNSLLLQGNISKYLFPLQTTASLKASWRTSEWNQLQNNNYLQYNNGTTSFGLSLKTKFNRWLNTSYNISYTETRSKQLNSNTGARSSKQVNQAGEINIIPGNTVLLKFTAEHYYTKQAQLNTIRNFFADASLQYKLTGIRTDLFFSILNITDVRNYTVINLTANNLSESNYAIRPRVFMLKAVFNF</sequence>
<keyword evidence="2" id="KW-0645">Protease</keyword>
<dbReference type="SUPFAM" id="SSF49464">
    <property type="entry name" value="Carboxypeptidase regulatory domain-like"/>
    <property type="match status" value="1"/>
</dbReference>
<dbReference type="EMBL" id="FUWH01000001">
    <property type="protein sequence ID" value="SJZ39617.1"/>
    <property type="molecule type" value="Genomic_DNA"/>
</dbReference>
<name>A0A1T4KB69_9BACT</name>
<protein>
    <submittedName>
        <fullName evidence="2">Carboxypeptidase regulatory-like domain-containing protein</fullName>
    </submittedName>
</protein>
<organism evidence="2 3">
    <name type="scientific">Sediminibacterium ginsengisoli</name>
    <dbReference type="NCBI Taxonomy" id="413434"/>
    <lineage>
        <taxon>Bacteria</taxon>
        <taxon>Pseudomonadati</taxon>
        <taxon>Bacteroidota</taxon>
        <taxon>Chitinophagia</taxon>
        <taxon>Chitinophagales</taxon>
        <taxon>Chitinophagaceae</taxon>
        <taxon>Sediminibacterium</taxon>
    </lineage>
</organism>
<evidence type="ECO:0000313" key="2">
    <source>
        <dbReference type="EMBL" id="SJZ39617.1"/>
    </source>
</evidence>
<keyword evidence="3" id="KW-1185">Reference proteome</keyword>
<evidence type="ECO:0000313" key="3">
    <source>
        <dbReference type="Proteomes" id="UP000190888"/>
    </source>
</evidence>
<accession>A0A1T4KB69</accession>
<keyword evidence="2" id="KW-0378">Hydrolase</keyword>
<keyword evidence="1" id="KW-0732">Signal</keyword>
<feature type="signal peptide" evidence="1">
    <location>
        <begin position="1"/>
        <end position="22"/>
    </location>
</feature>
<dbReference type="Gene3D" id="2.60.40.1120">
    <property type="entry name" value="Carboxypeptidase-like, regulatory domain"/>
    <property type="match status" value="1"/>
</dbReference>
<evidence type="ECO:0000256" key="1">
    <source>
        <dbReference type="SAM" id="SignalP"/>
    </source>
</evidence>
<dbReference type="SUPFAM" id="SSF56935">
    <property type="entry name" value="Porins"/>
    <property type="match status" value="1"/>
</dbReference>
<dbReference type="STRING" id="413434.SAMN04488132_101584"/>
<keyword evidence="2" id="KW-0121">Carboxypeptidase</keyword>
<dbReference type="Proteomes" id="UP000190888">
    <property type="component" value="Unassembled WGS sequence"/>
</dbReference>
<feature type="chain" id="PRO_5013092021" evidence="1">
    <location>
        <begin position="23"/>
        <end position="892"/>
    </location>
</feature>
<proteinExistence type="predicted"/>
<gene>
    <name evidence="2" type="ORF">SAMN04488132_101584</name>
</gene>
<dbReference type="RefSeq" id="WP_078829913.1">
    <property type="nucleotide sequence ID" value="NZ_FUWH01000001.1"/>
</dbReference>
<dbReference type="AlphaFoldDB" id="A0A1T4KB69"/>
<reference evidence="2 3" key="1">
    <citation type="submission" date="2017-02" db="EMBL/GenBank/DDBJ databases">
        <authorList>
            <person name="Peterson S.W."/>
        </authorList>
    </citation>
    <scope>NUCLEOTIDE SEQUENCE [LARGE SCALE GENOMIC DNA]</scope>
    <source>
        <strain evidence="2 3">DSM 22335</strain>
    </source>
</reference>
<dbReference type="Pfam" id="PF13620">
    <property type="entry name" value="CarboxypepD_reg"/>
    <property type="match status" value="1"/>
</dbReference>